<dbReference type="EMBL" id="CP064795">
    <property type="protein sequence ID" value="QPG05595.1"/>
    <property type="molecule type" value="Genomic_DNA"/>
</dbReference>
<dbReference type="Proteomes" id="UP000595095">
    <property type="component" value="Chromosome"/>
</dbReference>
<proteinExistence type="predicted"/>
<evidence type="ECO:0000313" key="2">
    <source>
        <dbReference type="EMBL" id="QPG05595.1"/>
    </source>
</evidence>
<evidence type="ECO:0000313" key="3">
    <source>
        <dbReference type="Proteomes" id="UP000595095"/>
    </source>
</evidence>
<protein>
    <submittedName>
        <fullName evidence="2">Uncharacterized protein</fullName>
    </submittedName>
</protein>
<keyword evidence="1" id="KW-0472">Membrane</keyword>
<feature type="transmembrane region" description="Helical" evidence="1">
    <location>
        <begin position="24"/>
        <end position="47"/>
    </location>
</feature>
<dbReference type="AlphaFoldDB" id="A0A7S9DXC8"/>
<sequence>MTMVCEQFKATGYPKSRPDQKSGLTVMGFVLFLTGVVFFVAGVVDILSRIDSLNTVVLLVGGLVLYKAGHRILHHCATLRAKRERRGPRALEPAVISHWLFVPKRFEAVLVKSSGRITLVR</sequence>
<dbReference type="KEGG" id="smaa:IT774_16165"/>
<organism evidence="2 3">
    <name type="scientific">Salinimonas marina</name>
    <dbReference type="NCBI Taxonomy" id="2785918"/>
    <lineage>
        <taxon>Bacteria</taxon>
        <taxon>Pseudomonadati</taxon>
        <taxon>Pseudomonadota</taxon>
        <taxon>Gammaproteobacteria</taxon>
        <taxon>Alteromonadales</taxon>
        <taxon>Alteromonadaceae</taxon>
        <taxon>Alteromonas/Salinimonas group</taxon>
        <taxon>Salinimonas</taxon>
    </lineage>
</organism>
<evidence type="ECO:0000256" key="1">
    <source>
        <dbReference type="SAM" id="Phobius"/>
    </source>
</evidence>
<feature type="transmembrane region" description="Helical" evidence="1">
    <location>
        <begin position="53"/>
        <end position="73"/>
    </location>
</feature>
<keyword evidence="3" id="KW-1185">Reference proteome</keyword>
<gene>
    <name evidence="2" type="ORF">IT774_16165</name>
</gene>
<accession>A0A7S9DXC8</accession>
<keyword evidence="1" id="KW-1133">Transmembrane helix</keyword>
<reference evidence="2 3" key="1">
    <citation type="submission" date="2020-11" db="EMBL/GenBank/DDBJ databases">
        <title>Complete genome sequence for Salinimonas sp. strain G2-b.</title>
        <authorList>
            <person name="Park S.-J."/>
        </authorList>
    </citation>
    <scope>NUCLEOTIDE SEQUENCE [LARGE SCALE GENOMIC DNA]</scope>
    <source>
        <strain evidence="2 3">G2-b</strain>
    </source>
</reference>
<name>A0A7S9DXC8_9ALTE</name>
<keyword evidence="1" id="KW-0812">Transmembrane</keyword>